<dbReference type="AlphaFoldDB" id="A0A892ZHM8"/>
<keyword evidence="5" id="KW-0717">Septation</keyword>
<dbReference type="RefSeq" id="WP_230339246.1">
    <property type="nucleotide sequence ID" value="NZ_CP069798.1"/>
</dbReference>
<comment type="subcellular location">
    <subcellularLocation>
        <location evidence="1">Cytoplasm</location>
    </subcellularLocation>
</comment>
<evidence type="ECO:0000256" key="9">
    <source>
        <dbReference type="ARBA" id="ARBA00033158"/>
    </source>
</evidence>
<accession>A0A892ZHM8</accession>
<evidence type="ECO:0000256" key="5">
    <source>
        <dbReference type="ARBA" id="ARBA00023210"/>
    </source>
</evidence>
<dbReference type="EMBL" id="CP069798">
    <property type="protein sequence ID" value="QRQ81948.1"/>
    <property type="molecule type" value="Genomic_DNA"/>
</dbReference>
<dbReference type="KEGG" id="ptes:JQU52_00435"/>
<dbReference type="InterPro" id="IPR042233">
    <property type="entry name" value="Cell_div_ZapA_N"/>
</dbReference>
<evidence type="ECO:0000256" key="3">
    <source>
        <dbReference type="ARBA" id="ARBA00022490"/>
    </source>
</evidence>
<comment type="function">
    <text evidence="7">Activator of cell division through the inhibition of FtsZ GTPase activity, therefore promoting FtsZ assembly into bundles of protofilaments necessary for the formation of the division Z ring. It is recruited early at mid-cell but it is not essential for cell division.</text>
</comment>
<evidence type="ECO:0000256" key="2">
    <source>
        <dbReference type="ARBA" id="ARBA00015195"/>
    </source>
</evidence>
<evidence type="ECO:0000256" key="1">
    <source>
        <dbReference type="ARBA" id="ARBA00004496"/>
    </source>
</evidence>
<dbReference type="GO" id="GO:0030428">
    <property type="term" value="C:cell septum"/>
    <property type="evidence" value="ECO:0007669"/>
    <property type="project" value="TreeGrafter"/>
</dbReference>
<evidence type="ECO:0000313" key="10">
    <source>
        <dbReference type="EMBL" id="QRQ81948.1"/>
    </source>
</evidence>
<keyword evidence="11" id="KW-1185">Reference proteome</keyword>
<keyword evidence="6" id="KW-0131">Cell cycle</keyword>
<evidence type="ECO:0000256" key="4">
    <source>
        <dbReference type="ARBA" id="ARBA00022618"/>
    </source>
</evidence>
<protein>
    <recommendedName>
        <fullName evidence="2">Cell division protein ZapA</fullName>
    </recommendedName>
    <alternativeName>
        <fullName evidence="9">Z ring-associated protein ZapA</fullName>
    </alternativeName>
</protein>
<dbReference type="SUPFAM" id="SSF102829">
    <property type="entry name" value="Cell division protein ZapA-like"/>
    <property type="match status" value="1"/>
</dbReference>
<dbReference type="GO" id="GO:0005829">
    <property type="term" value="C:cytosol"/>
    <property type="evidence" value="ECO:0007669"/>
    <property type="project" value="TreeGrafter"/>
</dbReference>
<evidence type="ECO:0000256" key="8">
    <source>
        <dbReference type="ARBA" id="ARBA00026068"/>
    </source>
</evidence>
<dbReference type="PANTHER" id="PTHR34981">
    <property type="entry name" value="CELL DIVISION PROTEIN ZAPA"/>
    <property type="match status" value="1"/>
</dbReference>
<dbReference type="GO" id="GO:0043093">
    <property type="term" value="P:FtsZ-dependent cytokinesis"/>
    <property type="evidence" value="ECO:0007669"/>
    <property type="project" value="TreeGrafter"/>
</dbReference>
<reference evidence="10" key="1">
    <citation type="submission" date="2021-02" db="EMBL/GenBank/DDBJ databases">
        <title>Neisseriaceae sp. 26B isolated from the cloaca of a Common Toad-headed Turtle (Mesoclemmys nasuta).</title>
        <authorList>
            <person name="Spergser J."/>
            <person name="Busse H.-J."/>
        </authorList>
    </citation>
    <scope>NUCLEOTIDE SEQUENCE</scope>
    <source>
        <strain evidence="10">26B</strain>
    </source>
</reference>
<dbReference type="GO" id="GO:0000917">
    <property type="term" value="P:division septum assembly"/>
    <property type="evidence" value="ECO:0007669"/>
    <property type="project" value="UniProtKB-KW"/>
</dbReference>
<proteinExistence type="predicted"/>
<organism evidence="10 11">
    <name type="scientific">Paralysiella testudinis</name>
    <dbReference type="NCBI Taxonomy" id="2809020"/>
    <lineage>
        <taxon>Bacteria</taxon>
        <taxon>Pseudomonadati</taxon>
        <taxon>Pseudomonadota</taxon>
        <taxon>Betaproteobacteria</taxon>
        <taxon>Neisseriales</taxon>
        <taxon>Neisseriaceae</taxon>
        <taxon>Paralysiella</taxon>
    </lineage>
</organism>
<dbReference type="InterPro" id="IPR036192">
    <property type="entry name" value="Cell_div_ZapA-like_sf"/>
</dbReference>
<evidence type="ECO:0000256" key="7">
    <source>
        <dbReference type="ARBA" id="ARBA00024910"/>
    </source>
</evidence>
<dbReference type="GO" id="GO:0000921">
    <property type="term" value="P:septin ring assembly"/>
    <property type="evidence" value="ECO:0007669"/>
    <property type="project" value="TreeGrafter"/>
</dbReference>
<keyword evidence="3" id="KW-0963">Cytoplasm</keyword>
<dbReference type="PANTHER" id="PTHR34981:SF1">
    <property type="entry name" value="CELL DIVISION PROTEIN ZAPA"/>
    <property type="match status" value="1"/>
</dbReference>
<dbReference type="GO" id="GO:0032153">
    <property type="term" value="C:cell division site"/>
    <property type="evidence" value="ECO:0007669"/>
    <property type="project" value="TreeGrafter"/>
</dbReference>
<dbReference type="InterPro" id="IPR007838">
    <property type="entry name" value="Cell_div_ZapA-like"/>
</dbReference>
<name>A0A892ZHM8_9NEIS</name>
<keyword evidence="4 10" id="KW-0132">Cell division</keyword>
<comment type="subunit">
    <text evidence="8">Homodimer. Interacts with FtsZ.</text>
</comment>
<dbReference type="Proteomes" id="UP000653156">
    <property type="component" value="Chromosome"/>
</dbReference>
<dbReference type="Gene3D" id="3.30.160.880">
    <property type="entry name" value="Cell division protein ZapA protomer, N-terminal domain"/>
    <property type="match status" value="1"/>
</dbReference>
<dbReference type="Pfam" id="PF05164">
    <property type="entry name" value="ZapA"/>
    <property type="match status" value="1"/>
</dbReference>
<sequence length="102" mass="11173">MQIQQVQVDILGRQFNIGTPASEHDTLVQAVHMLNDKIAAIQSSGRIVETDKIVIMAALNLTHDLLKLTVQDDLAIGEFERKISAMVQCCDEAVAQAQSQTV</sequence>
<evidence type="ECO:0000313" key="11">
    <source>
        <dbReference type="Proteomes" id="UP000653156"/>
    </source>
</evidence>
<evidence type="ECO:0000256" key="6">
    <source>
        <dbReference type="ARBA" id="ARBA00023306"/>
    </source>
</evidence>
<gene>
    <name evidence="10" type="primary">zapA</name>
    <name evidence="10" type="ORF">JQU52_00435</name>
</gene>
<dbReference type="Gene3D" id="1.20.5.50">
    <property type="match status" value="1"/>
</dbReference>